<accession>A0A1E2UIG8</accession>
<dbReference type="RefSeq" id="WP_069006242.1">
    <property type="nucleotide sequence ID" value="NZ_LVJW01000006.1"/>
</dbReference>
<dbReference type="OrthoDB" id="7068353at2"/>
<name>A0A1E2UIG8_9GAMM</name>
<evidence type="ECO:0000313" key="1">
    <source>
        <dbReference type="EMBL" id="ODB94478.1"/>
    </source>
</evidence>
<dbReference type="Proteomes" id="UP000094849">
    <property type="component" value="Unassembled WGS sequence"/>
</dbReference>
<organism evidence="1 2">
    <name type="scientific">Candidatus Thiodiazotropha endoloripes</name>
    <dbReference type="NCBI Taxonomy" id="1818881"/>
    <lineage>
        <taxon>Bacteria</taxon>
        <taxon>Pseudomonadati</taxon>
        <taxon>Pseudomonadota</taxon>
        <taxon>Gammaproteobacteria</taxon>
        <taxon>Chromatiales</taxon>
        <taxon>Sedimenticolaceae</taxon>
        <taxon>Candidatus Thiodiazotropha</taxon>
    </lineage>
</organism>
<gene>
    <name evidence="1" type="ORF">A3196_18305</name>
</gene>
<dbReference type="Pfam" id="PF11306">
    <property type="entry name" value="DUF3108"/>
    <property type="match status" value="1"/>
</dbReference>
<evidence type="ECO:0008006" key="3">
    <source>
        <dbReference type="Google" id="ProtNLM"/>
    </source>
</evidence>
<dbReference type="AlphaFoldDB" id="A0A1E2UIG8"/>
<comment type="caution">
    <text evidence="1">The sequence shown here is derived from an EMBL/GenBank/DDBJ whole genome shotgun (WGS) entry which is preliminary data.</text>
</comment>
<proteinExistence type="predicted"/>
<dbReference type="EMBL" id="LVJZ01000004">
    <property type="protein sequence ID" value="ODB94478.1"/>
    <property type="molecule type" value="Genomic_DNA"/>
</dbReference>
<sequence length="313" mass="36195">MSGVETRRWVILRIEALFLLWWGFTTLSAAASQPVLGEQLEYTLKFRGLITGYVELDIAKVTLNVEESMGQVLTMPAYITNLHLTTAPYTKAELLYPVRLSYRSWLDARELHPLIAFKRLKFRKQREEFFWFDRETGYAHHYQTGEQAEETSPSPPPSLQSVAALSNDQWTALNQTKTLQMNGSQALDYMGLIHRLRSMPIESGSPIEFSTFNGKEIEWFRIDVSRERLTRAGWDRPSFRLKLREIDPENGALGETVHIWMSDDDQRLLLRFYAERTFGAMEGILETGRPIDQQHKEGLSEATQSSMETYLDF</sequence>
<protein>
    <recommendedName>
        <fullName evidence="3">DUF3108 domain-containing protein</fullName>
    </recommendedName>
</protein>
<dbReference type="InterPro" id="IPR021457">
    <property type="entry name" value="DUF3108"/>
</dbReference>
<reference evidence="1 2" key="1">
    <citation type="submission" date="2016-03" db="EMBL/GenBank/DDBJ databases">
        <title>Chemosynthetic sulphur-oxidizing symbionts of marine invertebrate animals are capable of nitrogen fixation.</title>
        <authorList>
            <person name="Petersen J.M."/>
            <person name="Kemper A."/>
            <person name="Gruber-Vodicka H."/>
            <person name="Cardini U."/>
            <person name="Geest Mvander."/>
            <person name="Kleiner M."/>
            <person name="Bulgheresi S."/>
            <person name="Fussmann M."/>
            <person name="Herbold C."/>
            <person name="Seah B.K.B."/>
            <person name="Antony C.Paul."/>
            <person name="Liu D."/>
            <person name="Belitz A."/>
            <person name="Weber M."/>
        </authorList>
    </citation>
    <scope>NUCLEOTIDE SEQUENCE [LARGE SCALE GENOMIC DNA]</scope>
    <source>
        <strain evidence="1">G_D</strain>
    </source>
</reference>
<evidence type="ECO:0000313" key="2">
    <source>
        <dbReference type="Proteomes" id="UP000094849"/>
    </source>
</evidence>
<keyword evidence="2" id="KW-1185">Reference proteome</keyword>